<evidence type="ECO:0000313" key="2">
    <source>
        <dbReference type="Proteomes" id="UP001156702"/>
    </source>
</evidence>
<evidence type="ECO:0008006" key="3">
    <source>
        <dbReference type="Google" id="ProtNLM"/>
    </source>
</evidence>
<dbReference type="EMBL" id="BSOP01000030">
    <property type="protein sequence ID" value="GLR52619.1"/>
    <property type="molecule type" value="Genomic_DNA"/>
</dbReference>
<organism evidence="1 2">
    <name type="scientific">Shinella yambaruensis</name>
    <dbReference type="NCBI Taxonomy" id="415996"/>
    <lineage>
        <taxon>Bacteria</taxon>
        <taxon>Pseudomonadati</taxon>
        <taxon>Pseudomonadota</taxon>
        <taxon>Alphaproteobacteria</taxon>
        <taxon>Hyphomicrobiales</taxon>
        <taxon>Rhizobiaceae</taxon>
        <taxon>Shinella</taxon>
    </lineage>
</organism>
<dbReference type="Proteomes" id="UP001156702">
    <property type="component" value="Unassembled WGS sequence"/>
</dbReference>
<keyword evidence="2" id="KW-1185">Reference proteome</keyword>
<protein>
    <recommendedName>
        <fullName evidence="3">Antibiotic biosynthesis monooxygenase</fullName>
    </recommendedName>
</protein>
<comment type="caution">
    <text evidence="1">The sequence shown here is derived from an EMBL/GenBank/DDBJ whole genome shotgun (WGS) entry which is preliminary data.</text>
</comment>
<accession>A0ABQ5ZIH8</accession>
<proteinExistence type="predicted"/>
<gene>
    <name evidence="1" type="ORF">GCM10007923_38330</name>
</gene>
<sequence length="39" mass="4387">MIAFNVVRFKVKSGMENAFLDAHRNVATEWAGLRHASIV</sequence>
<reference evidence="2" key="1">
    <citation type="journal article" date="2019" name="Int. J. Syst. Evol. Microbiol.">
        <title>The Global Catalogue of Microorganisms (GCM) 10K type strain sequencing project: providing services to taxonomists for standard genome sequencing and annotation.</title>
        <authorList>
            <consortium name="The Broad Institute Genomics Platform"/>
            <consortium name="The Broad Institute Genome Sequencing Center for Infectious Disease"/>
            <person name="Wu L."/>
            <person name="Ma J."/>
        </authorList>
    </citation>
    <scope>NUCLEOTIDE SEQUENCE [LARGE SCALE GENOMIC DNA]</scope>
    <source>
        <strain evidence="2">NBRC 102122</strain>
    </source>
</reference>
<name>A0ABQ5ZIH8_9HYPH</name>
<evidence type="ECO:0000313" key="1">
    <source>
        <dbReference type="EMBL" id="GLR52619.1"/>
    </source>
</evidence>